<evidence type="ECO:0000256" key="1">
    <source>
        <dbReference type="SAM" id="MobiDB-lite"/>
    </source>
</evidence>
<evidence type="ECO:0000313" key="2">
    <source>
        <dbReference type="EMBL" id="ERN16534.1"/>
    </source>
</evidence>
<protein>
    <submittedName>
        <fullName evidence="2">Uncharacterized protein</fullName>
    </submittedName>
</protein>
<dbReference type="Proteomes" id="UP000017836">
    <property type="component" value="Unassembled WGS sequence"/>
</dbReference>
<dbReference type="HOGENOM" id="CLU_2336419_0_0_1"/>
<gene>
    <name evidence="2" type="ORF">AMTR_s00031p00120030</name>
</gene>
<dbReference type="EMBL" id="KI392442">
    <property type="protein sequence ID" value="ERN16534.1"/>
    <property type="molecule type" value="Genomic_DNA"/>
</dbReference>
<name>U5D2A7_AMBTC</name>
<evidence type="ECO:0000313" key="3">
    <source>
        <dbReference type="Proteomes" id="UP000017836"/>
    </source>
</evidence>
<dbReference type="OMA" id="EMDVKAS"/>
<dbReference type="AlphaFoldDB" id="U5D2A7"/>
<reference evidence="3" key="1">
    <citation type="journal article" date="2013" name="Science">
        <title>The Amborella genome and the evolution of flowering plants.</title>
        <authorList>
            <consortium name="Amborella Genome Project"/>
        </authorList>
    </citation>
    <scope>NUCLEOTIDE SEQUENCE [LARGE SCALE GENOMIC DNA]</scope>
</reference>
<feature type="compositionally biased region" description="Acidic residues" evidence="1">
    <location>
        <begin position="24"/>
        <end position="74"/>
    </location>
</feature>
<feature type="compositionally biased region" description="Basic and acidic residues" evidence="1">
    <location>
        <begin position="84"/>
        <end position="98"/>
    </location>
</feature>
<feature type="compositionally biased region" description="Polar residues" evidence="1">
    <location>
        <begin position="1"/>
        <end position="11"/>
    </location>
</feature>
<feature type="region of interest" description="Disordered" evidence="1">
    <location>
        <begin position="1"/>
        <end position="98"/>
    </location>
</feature>
<accession>U5D2A7</accession>
<dbReference type="STRING" id="13333.U5D2A7"/>
<sequence>MSRGRSSSSQVAKPVELEEKVDLDGDNEEVMEEEVEYEEVEEEVEEGVEEEEELEEEEEVEDEEEVVYEKEEEAPVPNGIDEDAGSKGKDEMDVKASI</sequence>
<proteinExistence type="predicted"/>
<keyword evidence="3" id="KW-1185">Reference proteome</keyword>
<dbReference type="Gramene" id="ERN16534">
    <property type="protein sequence ID" value="ERN16534"/>
    <property type="gene ID" value="AMTR_s00031p00120030"/>
</dbReference>
<organism evidence="2 3">
    <name type="scientific">Amborella trichopoda</name>
    <dbReference type="NCBI Taxonomy" id="13333"/>
    <lineage>
        <taxon>Eukaryota</taxon>
        <taxon>Viridiplantae</taxon>
        <taxon>Streptophyta</taxon>
        <taxon>Embryophyta</taxon>
        <taxon>Tracheophyta</taxon>
        <taxon>Spermatophyta</taxon>
        <taxon>Magnoliopsida</taxon>
        <taxon>Amborellales</taxon>
        <taxon>Amborellaceae</taxon>
        <taxon>Amborella</taxon>
    </lineage>
</organism>